<dbReference type="Proteomes" id="UP000285710">
    <property type="component" value="Unassembled WGS sequence"/>
</dbReference>
<dbReference type="NCBIfam" id="TIGR03370">
    <property type="entry name" value="VPLPA-CTERM"/>
    <property type="match status" value="1"/>
</dbReference>
<evidence type="ECO:0000313" key="3">
    <source>
        <dbReference type="EMBL" id="RWR11704.1"/>
    </source>
</evidence>
<keyword evidence="1" id="KW-1133">Transmembrane helix</keyword>
<comment type="caution">
    <text evidence="3">The sequence shown here is derived from an EMBL/GenBank/DDBJ whole genome shotgun (WGS) entry which is preliminary data.</text>
</comment>
<evidence type="ECO:0000313" key="4">
    <source>
        <dbReference type="Proteomes" id="UP000285710"/>
    </source>
</evidence>
<keyword evidence="1" id="KW-0472">Membrane</keyword>
<keyword evidence="2" id="KW-0732">Signal</keyword>
<organism evidence="3 4">
    <name type="scientific">Paenirhodobacter populi</name>
    <dbReference type="NCBI Taxonomy" id="2306993"/>
    <lineage>
        <taxon>Bacteria</taxon>
        <taxon>Pseudomonadati</taxon>
        <taxon>Pseudomonadota</taxon>
        <taxon>Alphaproteobacteria</taxon>
        <taxon>Rhodobacterales</taxon>
        <taxon>Rhodobacter group</taxon>
        <taxon>Paenirhodobacter</taxon>
    </lineage>
</organism>
<feature type="signal peptide" evidence="2">
    <location>
        <begin position="1"/>
        <end position="24"/>
    </location>
</feature>
<accession>A0A443IUC9</accession>
<feature type="transmembrane region" description="Helical" evidence="1">
    <location>
        <begin position="181"/>
        <end position="200"/>
    </location>
</feature>
<feature type="chain" id="PRO_5019451619" evidence="2">
    <location>
        <begin position="25"/>
        <end position="206"/>
    </location>
</feature>
<evidence type="ECO:0000256" key="2">
    <source>
        <dbReference type="SAM" id="SignalP"/>
    </source>
</evidence>
<reference evidence="3 4" key="1">
    <citation type="submission" date="2019-01" db="EMBL/GenBank/DDBJ databases">
        <title>Sinorhodobacter populi sp. nov. isolated from the symptomatic bark tissue of Populus euramericana canker.</title>
        <authorList>
            <person name="Xu G."/>
        </authorList>
    </citation>
    <scope>NUCLEOTIDE SEQUENCE [LARGE SCALE GENOMIC DNA]</scope>
    <source>
        <strain evidence="3 4">2D-5</strain>
    </source>
</reference>
<keyword evidence="4" id="KW-1185">Reference proteome</keyword>
<reference evidence="3 4" key="2">
    <citation type="submission" date="2019-01" db="EMBL/GenBank/DDBJ databases">
        <authorList>
            <person name="Li Y."/>
        </authorList>
    </citation>
    <scope>NUCLEOTIDE SEQUENCE [LARGE SCALE GENOMIC DNA]</scope>
    <source>
        <strain evidence="3 4">2D-5</strain>
    </source>
</reference>
<dbReference type="AlphaFoldDB" id="A0A443IUC9"/>
<dbReference type="EMBL" id="SAUW01000010">
    <property type="protein sequence ID" value="RWR11704.1"/>
    <property type="molecule type" value="Genomic_DNA"/>
</dbReference>
<protein>
    <submittedName>
        <fullName evidence="3">VPLPA-CTERM sorting domain-containing protein</fullName>
    </submittedName>
</protein>
<evidence type="ECO:0000256" key="1">
    <source>
        <dbReference type="SAM" id="Phobius"/>
    </source>
</evidence>
<name>A0A443IUC9_9RHOB</name>
<dbReference type="InterPro" id="IPR022472">
    <property type="entry name" value="VPLPA-CTERM"/>
</dbReference>
<sequence>MKYRVTTAVAAALAAAGFAGAVSAATVDLAANETQLITLHNVSSADLSFALAATGNSYTNYGGYIKWSTRADGRQDQDGPWGTCYECGYAGGSWDLAYNPWNVAGSNTGAAVSLDFGGVLDTIYVWVRATYGAGVLSYAENGAGNEAGRGVAGGTWDIADDAAGVADGAVGQVGEADLPAVPLPAAGLLLASALAGMAALRRRKAA</sequence>
<keyword evidence="1" id="KW-0812">Transmembrane</keyword>
<dbReference type="RefSeq" id="WP_128269768.1">
    <property type="nucleotide sequence ID" value="NZ_SAUW01000010.1"/>
</dbReference>
<gene>
    <name evidence="3" type="ORF">D2T33_10690</name>
</gene>
<proteinExistence type="predicted"/>